<sequence length="151" mass="17588">MKNKILAFSILIILFSCTSNDDQPEFYGLGDFSGNFRVRQFTPSIQAYCTGSSVDDSIDLIINSDDSFIHRKYKRDPNNNKCVYSKTLTGKLTITHSRYNRIWGSFKYDNSDVENYFILNSTIDGKHDEIDFDFENPNTENPNQIFFYRID</sequence>
<evidence type="ECO:0008006" key="4">
    <source>
        <dbReference type="Google" id="ProtNLM"/>
    </source>
</evidence>
<gene>
    <name evidence="2" type="ORF">LPB303_10490</name>
</gene>
<evidence type="ECO:0000313" key="3">
    <source>
        <dbReference type="Proteomes" id="UP000076923"/>
    </source>
</evidence>
<dbReference type="RefSeq" id="WP_068449982.1">
    <property type="nucleotide sequence ID" value="NZ_CP150660.1"/>
</dbReference>
<dbReference type="Proteomes" id="UP000076923">
    <property type="component" value="Unassembled WGS sequence"/>
</dbReference>
<feature type="chain" id="PRO_5008049762" description="Lipocalin-like domain-containing protein" evidence="1">
    <location>
        <begin position="22"/>
        <end position="151"/>
    </location>
</feature>
<reference evidence="2 3" key="1">
    <citation type="submission" date="2016-02" db="EMBL/GenBank/DDBJ databases">
        <title>Draft genome sequence of Polaribacter atrinae KACC17473.</title>
        <authorList>
            <person name="Shin S.-K."/>
            <person name="Yi H."/>
        </authorList>
    </citation>
    <scope>NUCLEOTIDE SEQUENCE [LARGE SCALE GENOMIC DNA]</scope>
    <source>
        <strain evidence="2 3">KACC 17473</strain>
    </source>
</reference>
<organism evidence="2 3">
    <name type="scientific">Polaribacter atrinae</name>
    <dbReference type="NCBI Taxonomy" id="1333662"/>
    <lineage>
        <taxon>Bacteria</taxon>
        <taxon>Pseudomonadati</taxon>
        <taxon>Bacteroidota</taxon>
        <taxon>Flavobacteriia</taxon>
        <taxon>Flavobacteriales</taxon>
        <taxon>Flavobacteriaceae</taxon>
    </lineage>
</organism>
<dbReference type="AlphaFoldDB" id="A0A176TB40"/>
<evidence type="ECO:0000313" key="2">
    <source>
        <dbReference type="EMBL" id="OAD44901.1"/>
    </source>
</evidence>
<keyword evidence="1" id="KW-0732">Signal</keyword>
<feature type="signal peptide" evidence="1">
    <location>
        <begin position="1"/>
        <end position="21"/>
    </location>
</feature>
<keyword evidence="3" id="KW-1185">Reference proteome</keyword>
<name>A0A176TB40_9FLAO</name>
<dbReference type="PROSITE" id="PS51257">
    <property type="entry name" value="PROKAR_LIPOPROTEIN"/>
    <property type="match status" value="1"/>
</dbReference>
<evidence type="ECO:0000256" key="1">
    <source>
        <dbReference type="SAM" id="SignalP"/>
    </source>
</evidence>
<protein>
    <recommendedName>
        <fullName evidence="4">Lipocalin-like domain-containing protein</fullName>
    </recommendedName>
</protein>
<proteinExistence type="predicted"/>
<comment type="caution">
    <text evidence="2">The sequence shown here is derived from an EMBL/GenBank/DDBJ whole genome shotgun (WGS) entry which is preliminary data.</text>
</comment>
<accession>A0A176TB40</accession>
<dbReference type="EMBL" id="LVWE01000037">
    <property type="protein sequence ID" value="OAD44901.1"/>
    <property type="molecule type" value="Genomic_DNA"/>
</dbReference>